<organism evidence="1">
    <name type="scientific">termite gut metagenome</name>
    <dbReference type="NCBI Taxonomy" id="433724"/>
    <lineage>
        <taxon>unclassified sequences</taxon>
        <taxon>metagenomes</taxon>
        <taxon>organismal metagenomes</taxon>
    </lineage>
</organism>
<dbReference type="AlphaFoldDB" id="A0A5J4R8W3"/>
<name>A0A5J4R8W3_9ZZZZ</name>
<gene>
    <name evidence="1" type="ORF">EZS27_021129</name>
</gene>
<sequence>YETENFVKEMEYNAELRRRKAKLKKKGRQW</sequence>
<proteinExistence type="predicted"/>
<evidence type="ECO:0000313" key="1">
    <source>
        <dbReference type="EMBL" id="KAA6330142.1"/>
    </source>
</evidence>
<accession>A0A5J4R8W3</accession>
<comment type="caution">
    <text evidence="1">The sequence shown here is derived from an EMBL/GenBank/DDBJ whole genome shotgun (WGS) entry which is preliminary data.</text>
</comment>
<dbReference type="EMBL" id="SNRY01001544">
    <property type="protein sequence ID" value="KAA6330142.1"/>
    <property type="molecule type" value="Genomic_DNA"/>
</dbReference>
<feature type="non-terminal residue" evidence="1">
    <location>
        <position position="1"/>
    </location>
</feature>
<protein>
    <submittedName>
        <fullName evidence="1">Uncharacterized protein</fullName>
    </submittedName>
</protein>
<reference evidence="1" key="1">
    <citation type="submission" date="2019-03" db="EMBL/GenBank/DDBJ databases">
        <title>Single cell metagenomics reveals metabolic interactions within the superorganism composed of flagellate Streblomastix strix and complex community of Bacteroidetes bacteria on its surface.</title>
        <authorList>
            <person name="Treitli S.C."/>
            <person name="Kolisko M."/>
            <person name="Husnik F."/>
            <person name="Keeling P."/>
            <person name="Hampl V."/>
        </authorList>
    </citation>
    <scope>NUCLEOTIDE SEQUENCE</scope>
    <source>
        <strain evidence="1">STM</strain>
    </source>
</reference>